<proteinExistence type="predicted"/>
<comment type="caution">
    <text evidence="2">The sequence shown here is derived from an EMBL/GenBank/DDBJ whole genome shotgun (WGS) entry which is preliminary data.</text>
</comment>
<accession>A0ABW7U4K2</accession>
<feature type="region of interest" description="Disordered" evidence="1">
    <location>
        <begin position="1"/>
        <end position="35"/>
    </location>
</feature>
<evidence type="ECO:0000313" key="2">
    <source>
        <dbReference type="EMBL" id="MFI1713789.1"/>
    </source>
</evidence>
<reference evidence="2 3" key="1">
    <citation type="submission" date="2024-10" db="EMBL/GenBank/DDBJ databases">
        <title>The Natural Products Discovery Center: Release of the First 8490 Sequenced Strains for Exploring Actinobacteria Biosynthetic Diversity.</title>
        <authorList>
            <person name="Kalkreuter E."/>
            <person name="Kautsar S.A."/>
            <person name="Yang D."/>
            <person name="Bader C.D."/>
            <person name="Teijaro C.N."/>
            <person name="Fluegel L."/>
            <person name="Davis C.M."/>
            <person name="Simpson J.R."/>
            <person name="Lauterbach L."/>
            <person name="Steele A.D."/>
            <person name="Gui C."/>
            <person name="Meng S."/>
            <person name="Li G."/>
            <person name="Viehrig K."/>
            <person name="Ye F."/>
            <person name="Su P."/>
            <person name="Kiefer A.F."/>
            <person name="Nichols A."/>
            <person name="Cepeda A.J."/>
            <person name="Yan W."/>
            <person name="Fan B."/>
            <person name="Jiang Y."/>
            <person name="Adhikari A."/>
            <person name="Zheng C.-J."/>
            <person name="Schuster L."/>
            <person name="Cowan T.M."/>
            <person name="Smanski M.J."/>
            <person name="Chevrette M.G."/>
            <person name="De Carvalho L.P.S."/>
            <person name="Shen B."/>
        </authorList>
    </citation>
    <scope>NUCLEOTIDE SEQUENCE [LARGE SCALE GENOMIC DNA]</scope>
    <source>
        <strain evidence="2 3">NPDC020602</strain>
    </source>
</reference>
<dbReference type="EMBL" id="JBIRUI010000003">
    <property type="protein sequence ID" value="MFI1713789.1"/>
    <property type="molecule type" value="Genomic_DNA"/>
</dbReference>
<gene>
    <name evidence="2" type="ORF">ACH407_09475</name>
</gene>
<name>A0ABW7U4K2_9ACTN</name>
<evidence type="ECO:0000256" key="1">
    <source>
        <dbReference type="SAM" id="MobiDB-lite"/>
    </source>
</evidence>
<evidence type="ECO:0000313" key="3">
    <source>
        <dbReference type="Proteomes" id="UP001611339"/>
    </source>
</evidence>
<dbReference type="Proteomes" id="UP001611339">
    <property type="component" value="Unassembled WGS sequence"/>
</dbReference>
<keyword evidence="3" id="KW-1185">Reference proteome</keyword>
<protein>
    <submittedName>
        <fullName evidence="2">Uncharacterized protein</fullName>
    </submittedName>
</protein>
<organism evidence="2 3">
    <name type="scientific">Streptomyces litmocidini</name>
    <dbReference type="NCBI Taxonomy" id="67318"/>
    <lineage>
        <taxon>Bacteria</taxon>
        <taxon>Bacillati</taxon>
        <taxon>Actinomycetota</taxon>
        <taxon>Actinomycetes</taxon>
        <taxon>Kitasatosporales</taxon>
        <taxon>Streptomycetaceae</taxon>
        <taxon>Streptomyces</taxon>
    </lineage>
</organism>
<feature type="compositionally biased region" description="Basic residues" evidence="1">
    <location>
        <begin position="16"/>
        <end position="25"/>
    </location>
</feature>
<sequence length="66" mass="7464">MRARSFSDASHPSFRPYRRRRHRGGPGRFSATFFAGKGGRPCDKLSVPGGKSWTRDLHGNLVARHR</sequence>
<dbReference type="RefSeq" id="WP_398708189.1">
    <property type="nucleotide sequence ID" value="NZ_JBIRUI010000003.1"/>
</dbReference>